<feature type="chain" id="PRO_5039181678" description="Peptidase" evidence="2">
    <location>
        <begin position="24"/>
        <end position="852"/>
    </location>
</feature>
<keyword evidence="4" id="KW-1185">Reference proteome</keyword>
<feature type="compositionally biased region" description="Basic and acidic residues" evidence="1">
    <location>
        <begin position="51"/>
        <end position="68"/>
    </location>
</feature>
<evidence type="ECO:0000313" key="3">
    <source>
        <dbReference type="EMBL" id="RHW27361.1"/>
    </source>
</evidence>
<evidence type="ECO:0008006" key="5">
    <source>
        <dbReference type="Google" id="ProtNLM"/>
    </source>
</evidence>
<protein>
    <recommendedName>
        <fullName evidence="5">Peptidase</fullName>
    </recommendedName>
</protein>
<dbReference type="AlphaFoldDB" id="A0A417Y485"/>
<gene>
    <name evidence="3" type="ORF">D0Z08_09410</name>
</gene>
<dbReference type="SUPFAM" id="SSF51556">
    <property type="entry name" value="Metallo-dependent hydrolases"/>
    <property type="match status" value="1"/>
</dbReference>
<reference evidence="3 4" key="1">
    <citation type="submission" date="2018-09" db="EMBL/GenBank/DDBJ databases">
        <title>Genome sequencing of Nocardioides immobilis CCTCC AB 2017083 for comparison to Nocardioides silvaticus.</title>
        <authorList>
            <person name="Li C."/>
            <person name="Wang G."/>
        </authorList>
    </citation>
    <scope>NUCLEOTIDE SEQUENCE [LARGE SCALE GENOMIC DNA]</scope>
    <source>
        <strain evidence="3 4">CCTCC AB 2017083</strain>
    </source>
</reference>
<organism evidence="3 4">
    <name type="scientific">Nocardioides immobilis</name>
    <dbReference type="NCBI Taxonomy" id="2049295"/>
    <lineage>
        <taxon>Bacteria</taxon>
        <taxon>Bacillati</taxon>
        <taxon>Actinomycetota</taxon>
        <taxon>Actinomycetes</taxon>
        <taxon>Propionibacteriales</taxon>
        <taxon>Nocardioidaceae</taxon>
        <taxon>Nocardioides</taxon>
    </lineage>
</organism>
<evidence type="ECO:0000256" key="2">
    <source>
        <dbReference type="SAM" id="SignalP"/>
    </source>
</evidence>
<comment type="caution">
    <text evidence="3">The sequence shown here is derived from an EMBL/GenBank/DDBJ whole genome shotgun (WGS) entry which is preliminary data.</text>
</comment>
<name>A0A417Y485_9ACTN</name>
<dbReference type="InterPro" id="IPR032466">
    <property type="entry name" value="Metal_Hydrolase"/>
</dbReference>
<feature type="region of interest" description="Disordered" evidence="1">
    <location>
        <begin position="47"/>
        <end position="68"/>
    </location>
</feature>
<dbReference type="EMBL" id="QXGH01000013">
    <property type="protein sequence ID" value="RHW27361.1"/>
    <property type="molecule type" value="Genomic_DNA"/>
</dbReference>
<feature type="signal peptide" evidence="2">
    <location>
        <begin position="1"/>
        <end position="23"/>
    </location>
</feature>
<dbReference type="Gene3D" id="3.20.20.140">
    <property type="entry name" value="Metal-dependent hydrolases"/>
    <property type="match status" value="1"/>
</dbReference>
<evidence type="ECO:0000313" key="4">
    <source>
        <dbReference type="Proteomes" id="UP000283644"/>
    </source>
</evidence>
<dbReference type="Proteomes" id="UP000283644">
    <property type="component" value="Unassembled WGS sequence"/>
</dbReference>
<dbReference type="RefSeq" id="WP_118924957.1">
    <property type="nucleotide sequence ID" value="NZ_QXGH01000013.1"/>
</dbReference>
<evidence type="ECO:0000256" key="1">
    <source>
        <dbReference type="SAM" id="MobiDB-lite"/>
    </source>
</evidence>
<accession>A0A417Y485</accession>
<sequence>MERKQSMRIGLAAVAAAAVVATAMSVPGGGSGRALDLAAAAEADKSALGVPHEDPPGTPPHRHDDPRTKNLISRAGFEEGTVDPTTAEQRRAAASYVERERALRDPILKPVSVYPEHADVPETRFAMAGACYTLQAPSGAYVVRSGTEVSLAPVAATDAAPFYFKATRLGGYLLHTSDGVLASRNGVVEVVAEPSPAADWTVSRNSVGRFGFRSLAGDALAASGDDLVGGDRVSAYRLRLATDGCAAYPEADIGITGDPYGGTSSFQEVRGYVDAHTHGMAFEFLGGRVHCGRPWHQYGAPYALVDCPDHTLTQGNGAILESFLSGELSHDPVGWPTFKDWPAPESLTHEGTYWRWLERAWRGGQRLFVNLLVENNKLCQLYPLKRNSCDDMDSIRLQARDMYEMQDYIDAQFGGPGQGFYRIVRTPFEARQVINAGKMAVVMGIETSIPFGCTVKIVLGRDQPACDEAEIDANLAEMHTLGVRQMELVNKFDNALSGVAGDEGEVGLFVNSANFLETATFWQMEHCEPADGVSHDKNQTTLPTLPEQDAIFGAIFSLFGGAIALPQLPVYPPPAHCNKRGLTDLGEHLIRSLAERHMIFDPDHMSVKARQSSMDLIEELDYPGVISSHSWSTPDTYPRIYRAGGFITPYAGDSTGFVEKWRRHIEWADPRYYWGIGFGADINGLGAQGSPRGADVPNPVRYPFTGLGGVEVDKQRAGERVWDINVDGVAQYGLYPDWVQDLGMVADAQQGDGDLIRDDMARGTEAYLQMWERATGIAPDSCRNAGLRKPVAKVESVIEPGLTTVQVMRRVGQPFRRLGRWYGVCAKTADDPRVMVNIEFDATGRVIRVQTP</sequence>
<dbReference type="OrthoDB" id="6071905at2"/>
<proteinExistence type="predicted"/>
<keyword evidence="2" id="KW-0732">Signal</keyword>